<keyword evidence="3" id="KW-1185">Reference proteome</keyword>
<dbReference type="AlphaFoldDB" id="I3C4T2"/>
<proteinExistence type="predicted"/>
<evidence type="ECO:0000313" key="2">
    <source>
        <dbReference type="EMBL" id="EIJ38625.1"/>
    </source>
</evidence>
<sequence>MKKSIVLSVAFLLVTFIGSAQIRNKNIRDNVGWQKIGEVKANYGNDHDAINVDGSFNDFRTLKFNVGNADVNMDRMEITYDSGAKERVPLRLEIRKGDDSRNINLPGGKRRVHKIEFWYNTKGMFSGKARITVYGKR</sequence>
<dbReference type="eggNOG" id="ENOG5030SGF">
    <property type="taxonomic scope" value="Bacteria"/>
</dbReference>
<dbReference type="STRING" id="926559.JoomaDRAFT_1613"/>
<dbReference type="RefSeq" id="WP_008611880.1">
    <property type="nucleotide sequence ID" value="NZ_JH651379.1"/>
</dbReference>
<dbReference type="OrthoDB" id="674046at2"/>
<dbReference type="EMBL" id="JH651379">
    <property type="protein sequence ID" value="EIJ38625.1"/>
    <property type="molecule type" value="Genomic_DNA"/>
</dbReference>
<protein>
    <recommendedName>
        <fullName evidence="4">DUF2541 domain-containing protein</fullName>
    </recommendedName>
</protein>
<reference evidence="2 3" key="1">
    <citation type="submission" date="2012-02" db="EMBL/GenBank/DDBJ databases">
        <title>Improved High-Quality Draft genome of Joostella marina DSM 19592.</title>
        <authorList>
            <consortium name="US DOE Joint Genome Institute (JGI-PGF)"/>
            <person name="Lucas S."/>
            <person name="Copeland A."/>
            <person name="Lapidus A."/>
            <person name="Bruce D."/>
            <person name="Goodwin L."/>
            <person name="Pitluck S."/>
            <person name="Peters L."/>
            <person name="Chertkov O."/>
            <person name="Ovchinnikova G."/>
            <person name="Kyrpides N."/>
            <person name="Mavromatis K."/>
            <person name="Detter J.C."/>
            <person name="Han C."/>
            <person name="Land M."/>
            <person name="Hauser L."/>
            <person name="Markowitz V."/>
            <person name="Cheng J.-F."/>
            <person name="Hugenholtz P."/>
            <person name="Woyke T."/>
            <person name="Wu D."/>
            <person name="Tindall B."/>
            <person name="Brambilla E."/>
            <person name="Klenk H.-P."/>
            <person name="Eisen J.A."/>
        </authorList>
    </citation>
    <scope>NUCLEOTIDE SEQUENCE [LARGE SCALE GENOMIC DNA]</scope>
    <source>
        <strain evidence="2 3">DSM 19592</strain>
    </source>
</reference>
<name>I3C4T2_9FLAO</name>
<feature type="chain" id="PRO_5003668806" description="DUF2541 domain-containing protein" evidence="1">
    <location>
        <begin position="23"/>
        <end position="137"/>
    </location>
</feature>
<keyword evidence="1" id="KW-0732">Signal</keyword>
<accession>I3C4T2</accession>
<organism evidence="2 3">
    <name type="scientific">Galbibacter orientalis DSM 19592</name>
    <dbReference type="NCBI Taxonomy" id="926559"/>
    <lineage>
        <taxon>Bacteria</taxon>
        <taxon>Pseudomonadati</taxon>
        <taxon>Bacteroidota</taxon>
        <taxon>Flavobacteriia</taxon>
        <taxon>Flavobacteriales</taxon>
        <taxon>Flavobacteriaceae</taxon>
        <taxon>Galbibacter</taxon>
    </lineage>
</organism>
<dbReference type="HOGENOM" id="CLU_148692_0_0_10"/>
<evidence type="ECO:0000313" key="3">
    <source>
        <dbReference type="Proteomes" id="UP000004690"/>
    </source>
</evidence>
<evidence type="ECO:0000256" key="1">
    <source>
        <dbReference type="SAM" id="SignalP"/>
    </source>
</evidence>
<dbReference type="Proteomes" id="UP000004690">
    <property type="component" value="Unassembled WGS sequence"/>
</dbReference>
<gene>
    <name evidence="2" type="ORF">JoomaDRAFT_1613</name>
</gene>
<evidence type="ECO:0008006" key="4">
    <source>
        <dbReference type="Google" id="ProtNLM"/>
    </source>
</evidence>
<feature type="signal peptide" evidence="1">
    <location>
        <begin position="1"/>
        <end position="22"/>
    </location>
</feature>